<evidence type="ECO:0000256" key="4">
    <source>
        <dbReference type="ARBA" id="ARBA00022980"/>
    </source>
</evidence>
<keyword evidence="9" id="KW-0934">Plastid</keyword>
<feature type="domain" description="Large ribosomal subunit protein uL6 alpha-beta" evidence="8">
    <location>
        <begin position="11"/>
        <end position="82"/>
    </location>
</feature>
<dbReference type="AlphaFoldDB" id="A0A1C9C930"/>
<dbReference type="GO" id="GO:0002181">
    <property type="term" value="P:cytoplasmic translation"/>
    <property type="evidence" value="ECO:0007669"/>
    <property type="project" value="TreeGrafter"/>
</dbReference>
<evidence type="ECO:0000256" key="2">
    <source>
        <dbReference type="ARBA" id="ARBA00022730"/>
    </source>
</evidence>
<dbReference type="PROSITE" id="PS00525">
    <property type="entry name" value="RIBOSOMAL_L6_1"/>
    <property type="match status" value="1"/>
</dbReference>
<keyword evidence="2" id="KW-0699">rRNA-binding</keyword>
<organism evidence="9">
    <name type="scientific">Schimmelmannia schousboei</name>
    <dbReference type="NCBI Taxonomy" id="173468"/>
    <lineage>
        <taxon>Eukaryota</taxon>
        <taxon>Rhodophyta</taxon>
        <taxon>Florideophyceae</taxon>
        <taxon>Rhodymeniophycidae</taxon>
        <taxon>Acrosymphytales</taxon>
        <taxon>Schimmelmanniaceae</taxon>
        <taxon>Schimmelmannia</taxon>
    </lineage>
</organism>
<proteinExistence type="inferred from homology"/>
<geneLocation type="plastid" evidence="9"/>
<dbReference type="InterPro" id="IPR036789">
    <property type="entry name" value="Ribosomal_uL6-like_a/b-dom_sf"/>
</dbReference>
<protein>
    <recommendedName>
        <fullName evidence="6">Large ribosomal subunit protein uL6c</fullName>
    </recommendedName>
</protein>
<evidence type="ECO:0000313" key="9">
    <source>
        <dbReference type="EMBL" id="AOM64869.1"/>
    </source>
</evidence>
<evidence type="ECO:0000256" key="7">
    <source>
        <dbReference type="RuleBase" id="RU003869"/>
    </source>
</evidence>
<dbReference type="GO" id="GO:0022625">
    <property type="term" value="C:cytosolic large ribosomal subunit"/>
    <property type="evidence" value="ECO:0007669"/>
    <property type="project" value="TreeGrafter"/>
</dbReference>
<dbReference type="GeneID" id="29071319"/>
<sequence>MSRIGKKTIIIPDKINTQIKNSTIYVEGPKGQLSYCMSEKLKIQKDDKEITISRIHNNKESQALHGLSRTIINNMIIGVTKGFEKKLEIKGVGYRCQMQGKNLILNVGYSHPIEIKPHKDIAIQVENNTSIIVSGINKELVGKIAAQIREIRPPEPYKGKGIRYHNENVRRKVGKAGK</sequence>
<dbReference type="GO" id="GO:0003735">
    <property type="term" value="F:structural constituent of ribosome"/>
    <property type="evidence" value="ECO:0007669"/>
    <property type="project" value="InterPro"/>
</dbReference>
<gene>
    <name evidence="9" type="primary">rpl6</name>
    <name evidence="9" type="ORF">Schim_188</name>
</gene>
<evidence type="ECO:0000256" key="1">
    <source>
        <dbReference type="ARBA" id="ARBA00009356"/>
    </source>
</evidence>
<comment type="similarity">
    <text evidence="1 7">Belongs to the universal ribosomal protein uL6 family.</text>
</comment>
<dbReference type="Pfam" id="PF00347">
    <property type="entry name" value="Ribosomal_L6"/>
    <property type="match status" value="2"/>
</dbReference>
<dbReference type="InterPro" id="IPR000702">
    <property type="entry name" value="Ribosomal_uL6-like"/>
</dbReference>
<dbReference type="RefSeq" id="YP_009295934.1">
    <property type="nucleotide sequence ID" value="NC_031168.1"/>
</dbReference>
<evidence type="ECO:0000256" key="3">
    <source>
        <dbReference type="ARBA" id="ARBA00022884"/>
    </source>
</evidence>
<dbReference type="HAMAP" id="MF_01365_B">
    <property type="entry name" value="Ribosomal_uL6_B"/>
    <property type="match status" value="1"/>
</dbReference>
<dbReference type="SUPFAM" id="SSF56053">
    <property type="entry name" value="Ribosomal protein L6"/>
    <property type="match status" value="2"/>
</dbReference>
<evidence type="ECO:0000256" key="5">
    <source>
        <dbReference type="ARBA" id="ARBA00023274"/>
    </source>
</evidence>
<dbReference type="FunFam" id="3.90.930.12:FF:000001">
    <property type="entry name" value="50S ribosomal protein L6"/>
    <property type="match status" value="1"/>
</dbReference>
<keyword evidence="3" id="KW-0694">RNA-binding</keyword>
<dbReference type="PIRSF" id="PIRSF002162">
    <property type="entry name" value="Ribosomal_L6"/>
    <property type="match status" value="1"/>
</dbReference>
<name>A0A1C9C930_9FLOR</name>
<dbReference type="EMBL" id="KX284711">
    <property type="protein sequence ID" value="AOM64869.1"/>
    <property type="molecule type" value="Genomic_DNA"/>
</dbReference>
<keyword evidence="5 7" id="KW-0687">Ribonucleoprotein</keyword>
<dbReference type="InterPro" id="IPR020040">
    <property type="entry name" value="Ribosomal_uL6_a/b-dom"/>
</dbReference>
<dbReference type="NCBIfam" id="TIGR03654">
    <property type="entry name" value="L6_bact"/>
    <property type="match status" value="1"/>
</dbReference>
<dbReference type="PANTHER" id="PTHR11655:SF14">
    <property type="entry name" value="LARGE RIBOSOMAL SUBUNIT PROTEIN UL6M"/>
    <property type="match status" value="1"/>
</dbReference>
<dbReference type="InterPro" id="IPR019906">
    <property type="entry name" value="Ribosomal_uL6_bac-type"/>
</dbReference>
<keyword evidence="4 7" id="KW-0689">Ribosomal protein</keyword>
<dbReference type="GO" id="GO:0019843">
    <property type="term" value="F:rRNA binding"/>
    <property type="evidence" value="ECO:0007669"/>
    <property type="project" value="UniProtKB-KW"/>
</dbReference>
<accession>A0A1C9C930</accession>
<feature type="domain" description="Large ribosomal subunit protein uL6 alpha-beta" evidence="8">
    <location>
        <begin position="91"/>
        <end position="164"/>
    </location>
</feature>
<dbReference type="FunFam" id="3.90.930.12:FF:000002">
    <property type="entry name" value="50S ribosomal protein L6"/>
    <property type="match status" value="1"/>
</dbReference>
<dbReference type="PANTHER" id="PTHR11655">
    <property type="entry name" value="60S/50S RIBOSOMAL PROTEIN L6/L9"/>
    <property type="match status" value="1"/>
</dbReference>
<dbReference type="PRINTS" id="PR00059">
    <property type="entry name" value="RIBOSOMALL6"/>
</dbReference>
<evidence type="ECO:0000259" key="8">
    <source>
        <dbReference type="Pfam" id="PF00347"/>
    </source>
</evidence>
<reference evidence="9" key="1">
    <citation type="journal article" date="2016" name="BMC Biol.">
        <title>Parallel evolution of highly conserved plastid genome architecture in red seaweeds and seed plants.</title>
        <authorList>
            <person name="Lee J."/>
            <person name="Cho C.H."/>
            <person name="Park S.I."/>
            <person name="Choi J.W."/>
            <person name="Song H.S."/>
            <person name="West J.A."/>
            <person name="Bhattacharya D."/>
            <person name="Yoon H.S."/>
        </authorList>
    </citation>
    <scope>NUCLEOTIDE SEQUENCE</scope>
</reference>
<dbReference type="InterPro" id="IPR002358">
    <property type="entry name" value="Ribosomal_uL6_CS"/>
</dbReference>
<evidence type="ECO:0000256" key="6">
    <source>
        <dbReference type="ARBA" id="ARBA00069413"/>
    </source>
</evidence>
<dbReference type="Gene3D" id="3.90.930.12">
    <property type="entry name" value="Ribosomal protein L6, alpha-beta domain"/>
    <property type="match status" value="2"/>
</dbReference>